<dbReference type="EMBL" id="CP036546">
    <property type="protein sequence ID" value="QCQ44127.1"/>
    <property type="molecule type" value="Genomic_DNA"/>
</dbReference>
<proteinExistence type="predicted"/>
<dbReference type="Proteomes" id="UP000036847">
    <property type="component" value="Chromosome"/>
</dbReference>
<accession>A0AAE6ES27</accession>
<dbReference type="AlphaFoldDB" id="A0AAE6ES27"/>
<gene>
    <name evidence="1" type="ORF">EC80_004345</name>
</gene>
<protein>
    <submittedName>
        <fullName evidence="1">Uncharacterized protein</fullName>
    </submittedName>
</protein>
<sequence length="65" mass="7567">MNPPEECNFPPEDSIFISPAKRDYSITQQSVYNELFLHFIQSKTLNLHYQNIRMLLGITSGCFDI</sequence>
<organism evidence="1 2">
    <name type="scientific">Bacteroides fragilis</name>
    <dbReference type="NCBI Taxonomy" id="817"/>
    <lineage>
        <taxon>Bacteria</taxon>
        <taxon>Pseudomonadati</taxon>
        <taxon>Bacteroidota</taxon>
        <taxon>Bacteroidia</taxon>
        <taxon>Bacteroidales</taxon>
        <taxon>Bacteroidaceae</taxon>
        <taxon>Bacteroides</taxon>
    </lineage>
</organism>
<name>A0AAE6ES27_BACFG</name>
<evidence type="ECO:0000313" key="2">
    <source>
        <dbReference type="Proteomes" id="UP000036847"/>
    </source>
</evidence>
<evidence type="ECO:0000313" key="1">
    <source>
        <dbReference type="EMBL" id="QCQ44127.1"/>
    </source>
</evidence>
<reference evidence="1 2" key="1">
    <citation type="submission" date="2019-03" db="EMBL/GenBank/DDBJ databases">
        <title>Complete genome assembly of MDR B. fragilis.</title>
        <authorList>
            <person name="Sydenham T.V."/>
            <person name="Hasman H."/>
            <person name="Justesen U.S."/>
        </authorList>
    </citation>
    <scope>NUCLEOTIDE SEQUENCE [LARGE SCALE GENOMIC DNA]</scope>
    <source>
        <strain evidence="1 2">DCMSKEJBY0001B</strain>
    </source>
</reference>